<dbReference type="PANTHER" id="PTHR30614:SF0">
    <property type="entry name" value="L-CYSTINE TRANSPORT SYSTEM PERMEASE PROTEIN TCYL"/>
    <property type="match status" value="1"/>
</dbReference>
<dbReference type="CDD" id="cd06261">
    <property type="entry name" value="TM_PBP2"/>
    <property type="match status" value="1"/>
</dbReference>
<evidence type="ECO:0000259" key="9">
    <source>
        <dbReference type="PROSITE" id="PS50928"/>
    </source>
</evidence>
<dbReference type="AlphaFoldDB" id="A0A3C1KG71"/>
<comment type="caution">
    <text evidence="10">The sequence shown here is derived from an EMBL/GenBank/DDBJ whole genome shotgun (WGS) entry which is preliminary data.</text>
</comment>
<evidence type="ECO:0000313" key="11">
    <source>
        <dbReference type="Proteomes" id="UP000257479"/>
    </source>
</evidence>
<reference evidence="10 11" key="1">
    <citation type="journal article" date="2018" name="Nat. Biotechnol.">
        <title>A standardized bacterial taxonomy based on genome phylogeny substantially revises the tree of life.</title>
        <authorList>
            <person name="Parks D.H."/>
            <person name="Chuvochina M."/>
            <person name="Waite D.W."/>
            <person name="Rinke C."/>
            <person name="Skarshewski A."/>
            <person name="Chaumeil P.A."/>
            <person name="Hugenholtz P."/>
        </authorList>
    </citation>
    <scope>NUCLEOTIDE SEQUENCE [LARGE SCALE GENOMIC DNA]</scope>
    <source>
        <strain evidence="10">UBA9152</strain>
    </source>
</reference>
<dbReference type="Gene3D" id="1.10.3720.10">
    <property type="entry name" value="MetI-like"/>
    <property type="match status" value="1"/>
</dbReference>
<keyword evidence="2 8" id="KW-0813">Transport</keyword>
<evidence type="ECO:0000256" key="2">
    <source>
        <dbReference type="ARBA" id="ARBA00022448"/>
    </source>
</evidence>
<feature type="transmembrane region" description="Helical" evidence="8">
    <location>
        <begin position="181"/>
        <end position="205"/>
    </location>
</feature>
<dbReference type="GO" id="GO:0022857">
    <property type="term" value="F:transmembrane transporter activity"/>
    <property type="evidence" value="ECO:0007669"/>
    <property type="project" value="InterPro"/>
</dbReference>
<gene>
    <name evidence="10" type="ORF">DCP95_14155</name>
</gene>
<dbReference type="PANTHER" id="PTHR30614">
    <property type="entry name" value="MEMBRANE COMPONENT OF AMINO ACID ABC TRANSPORTER"/>
    <property type="match status" value="1"/>
</dbReference>
<dbReference type="GO" id="GO:0043190">
    <property type="term" value="C:ATP-binding cassette (ABC) transporter complex"/>
    <property type="evidence" value="ECO:0007669"/>
    <property type="project" value="InterPro"/>
</dbReference>
<dbReference type="InterPro" id="IPR000515">
    <property type="entry name" value="MetI-like"/>
</dbReference>
<accession>A0A3C1KG71</accession>
<comment type="subcellular location">
    <subcellularLocation>
        <location evidence="1 8">Cell membrane</location>
        <topology evidence="1 8">Multi-pass membrane protein</topology>
    </subcellularLocation>
</comment>
<feature type="transmembrane region" description="Helical" evidence="8">
    <location>
        <begin position="20"/>
        <end position="39"/>
    </location>
</feature>
<feature type="domain" description="ABC transmembrane type-1" evidence="9">
    <location>
        <begin position="14"/>
        <end position="202"/>
    </location>
</feature>
<proteinExistence type="inferred from homology"/>
<evidence type="ECO:0000256" key="5">
    <source>
        <dbReference type="ARBA" id="ARBA00022970"/>
    </source>
</evidence>
<dbReference type="PROSITE" id="PS50928">
    <property type="entry name" value="ABC_TM1"/>
    <property type="match status" value="1"/>
</dbReference>
<evidence type="ECO:0000256" key="3">
    <source>
        <dbReference type="ARBA" id="ARBA00022475"/>
    </source>
</evidence>
<keyword evidence="5" id="KW-0029">Amino-acid transport</keyword>
<evidence type="ECO:0000256" key="7">
    <source>
        <dbReference type="ARBA" id="ARBA00023136"/>
    </source>
</evidence>
<name>A0A3C1KG71_9MICO</name>
<dbReference type="RefSeq" id="WP_056209781.1">
    <property type="nucleotide sequence ID" value="NZ_DAIQHQ010000009.1"/>
</dbReference>
<keyword evidence="6 8" id="KW-1133">Transmembrane helix</keyword>
<comment type="similarity">
    <text evidence="8">Belongs to the binding-protein-dependent transport system permease family.</text>
</comment>
<feature type="transmembrane region" description="Helical" evidence="8">
    <location>
        <begin position="51"/>
        <end position="70"/>
    </location>
</feature>
<dbReference type="NCBIfam" id="TIGR01726">
    <property type="entry name" value="HEQRo_perm_3TM"/>
    <property type="match status" value="1"/>
</dbReference>
<dbReference type="Pfam" id="PF00528">
    <property type="entry name" value="BPD_transp_1"/>
    <property type="match status" value="1"/>
</dbReference>
<feature type="transmembrane region" description="Helical" evidence="8">
    <location>
        <begin position="76"/>
        <end position="97"/>
    </location>
</feature>
<dbReference type="InterPro" id="IPR010065">
    <property type="entry name" value="AA_ABC_transptr_permease_3TM"/>
</dbReference>
<dbReference type="InterPro" id="IPR035906">
    <property type="entry name" value="MetI-like_sf"/>
</dbReference>
<sequence>MNLADYLPQLGQGLLVSLQLTVISVVAGYAIGLAFALGVASRNPWLRWPALVLVEVGRSIPALVVLYIVYYGLPSVGILLDSFPAAAAGLTFTVAAYSSEMFRAGIRSVPKGQTEAALALGLSRRSVFGRVVLPQGLRSAIPPLMGLAIQSFQGTSLAYSISVNELMSQAYQISAVTFQYLQVYAITGLIYVIIAVPSTWASVYVEHRLARGQA</sequence>
<dbReference type="InterPro" id="IPR043429">
    <property type="entry name" value="ArtM/GltK/GlnP/TcyL/YhdX-like"/>
</dbReference>
<evidence type="ECO:0000256" key="4">
    <source>
        <dbReference type="ARBA" id="ARBA00022692"/>
    </source>
</evidence>
<evidence type="ECO:0000313" key="10">
    <source>
        <dbReference type="EMBL" id="HAN25689.1"/>
    </source>
</evidence>
<keyword evidence="4 8" id="KW-0812">Transmembrane</keyword>
<dbReference type="SUPFAM" id="SSF161098">
    <property type="entry name" value="MetI-like"/>
    <property type="match status" value="1"/>
</dbReference>
<protein>
    <submittedName>
        <fullName evidence="10">Amino acid ABC transporter permease</fullName>
    </submittedName>
</protein>
<evidence type="ECO:0000256" key="1">
    <source>
        <dbReference type="ARBA" id="ARBA00004651"/>
    </source>
</evidence>
<keyword evidence="3" id="KW-1003">Cell membrane</keyword>
<evidence type="ECO:0000256" key="6">
    <source>
        <dbReference type="ARBA" id="ARBA00022989"/>
    </source>
</evidence>
<evidence type="ECO:0000256" key="8">
    <source>
        <dbReference type="RuleBase" id="RU363032"/>
    </source>
</evidence>
<dbReference type="Proteomes" id="UP000257479">
    <property type="component" value="Unassembled WGS sequence"/>
</dbReference>
<dbReference type="EMBL" id="DMNG01000248">
    <property type="protein sequence ID" value="HAN25689.1"/>
    <property type="molecule type" value="Genomic_DNA"/>
</dbReference>
<dbReference type="GO" id="GO:0006865">
    <property type="term" value="P:amino acid transport"/>
    <property type="evidence" value="ECO:0007669"/>
    <property type="project" value="UniProtKB-KW"/>
</dbReference>
<organism evidence="10 11">
    <name type="scientific">Microbacterium ginsengisoli</name>
    <dbReference type="NCBI Taxonomy" id="400772"/>
    <lineage>
        <taxon>Bacteria</taxon>
        <taxon>Bacillati</taxon>
        <taxon>Actinomycetota</taxon>
        <taxon>Actinomycetes</taxon>
        <taxon>Micrococcales</taxon>
        <taxon>Microbacteriaceae</taxon>
        <taxon>Microbacterium</taxon>
    </lineage>
</organism>
<keyword evidence="7 8" id="KW-0472">Membrane</keyword>